<evidence type="ECO:0000256" key="5">
    <source>
        <dbReference type="SAM" id="Phobius"/>
    </source>
</evidence>
<accession>A0ABT7WE01</accession>
<dbReference type="Pfam" id="PF04932">
    <property type="entry name" value="Wzy_C"/>
    <property type="match status" value="1"/>
</dbReference>
<feature type="transmembrane region" description="Helical" evidence="5">
    <location>
        <begin position="219"/>
        <end position="235"/>
    </location>
</feature>
<dbReference type="PANTHER" id="PTHR37422">
    <property type="entry name" value="TEICHURONIC ACID BIOSYNTHESIS PROTEIN TUAE"/>
    <property type="match status" value="1"/>
</dbReference>
<evidence type="ECO:0000259" key="6">
    <source>
        <dbReference type="Pfam" id="PF04932"/>
    </source>
</evidence>
<dbReference type="EMBL" id="JAUDUY010000003">
    <property type="protein sequence ID" value="MDM9631135.1"/>
    <property type="molecule type" value="Genomic_DNA"/>
</dbReference>
<organism evidence="7 8">
    <name type="scientific">Robiginitalea aurantiaca</name>
    <dbReference type="NCBI Taxonomy" id="3056915"/>
    <lineage>
        <taxon>Bacteria</taxon>
        <taxon>Pseudomonadati</taxon>
        <taxon>Bacteroidota</taxon>
        <taxon>Flavobacteriia</taxon>
        <taxon>Flavobacteriales</taxon>
        <taxon>Flavobacteriaceae</taxon>
        <taxon>Robiginitalea</taxon>
    </lineage>
</organism>
<protein>
    <submittedName>
        <fullName evidence="7">O-antigen ligase family protein</fullName>
    </submittedName>
</protein>
<feature type="domain" description="O-antigen ligase-related" evidence="6">
    <location>
        <begin position="204"/>
        <end position="343"/>
    </location>
</feature>
<evidence type="ECO:0000256" key="2">
    <source>
        <dbReference type="ARBA" id="ARBA00022692"/>
    </source>
</evidence>
<keyword evidence="2 5" id="KW-0812">Transmembrane</keyword>
<reference evidence="7" key="1">
    <citation type="submission" date="2023-06" db="EMBL/GenBank/DDBJ databases">
        <title>Robiginitalea aurantiacus sp. nov. and Algoriphagus sediminis sp. nov., isolated from coastal sediment.</title>
        <authorList>
            <person name="Zhou Z.Y."/>
            <person name="An J."/>
            <person name="Jia Y.W."/>
            <person name="Du Z.J."/>
        </authorList>
    </citation>
    <scope>NUCLEOTIDE SEQUENCE</scope>
    <source>
        <strain evidence="7">M39</strain>
    </source>
</reference>
<evidence type="ECO:0000256" key="3">
    <source>
        <dbReference type="ARBA" id="ARBA00022989"/>
    </source>
</evidence>
<dbReference type="RefSeq" id="WP_289724501.1">
    <property type="nucleotide sequence ID" value="NZ_JAUDUY010000003.1"/>
</dbReference>
<comment type="caution">
    <text evidence="7">The sequence shown here is derived from an EMBL/GenBank/DDBJ whole genome shotgun (WGS) entry which is preliminary data.</text>
</comment>
<keyword evidence="3 5" id="KW-1133">Transmembrane helix</keyword>
<evidence type="ECO:0000256" key="4">
    <source>
        <dbReference type="ARBA" id="ARBA00023136"/>
    </source>
</evidence>
<keyword evidence="4 5" id="KW-0472">Membrane</keyword>
<evidence type="ECO:0000313" key="7">
    <source>
        <dbReference type="EMBL" id="MDM9631135.1"/>
    </source>
</evidence>
<gene>
    <name evidence="7" type="ORF">QU605_06625</name>
</gene>
<dbReference type="InterPro" id="IPR007016">
    <property type="entry name" value="O-antigen_ligase-rel_domated"/>
</dbReference>
<evidence type="ECO:0000313" key="8">
    <source>
        <dbReference type="Proteomes" id="UP001174839"/>
    </source>
</evidence>
<feature type="transmembrane region" description="Helical" evidence="5">
    <location>
        <begin position="166"/>
        <end position="183"/>
    </location>
</feature>
<feature type="transmembrane region" description="Helical" evidence="5">
    <location>
        <begin position="43"/>
        <end position="61"/>
    </location>
</feature>
<feature type="transmembrane region" description="Helical" evidence="5">
    <location>
        <begin position="15"/>
        <end position="37"/>
    </location>
</feature>
<proteinExistence type="predicted"/>
<evidence type="ECO:0000256" key="1">
    <source>
        <dbReference type="ARBA" id="ARBA00004141"/>
    </source>
</evidence>
<keyword evidence="8" id="KW-1185">Reference proteome</keyword>
<sequence length="433" mass="49425">MTNVEMVSLINQDRIYLLLFLNAFIVIIGYAMAVATGSASVDVVKVIKILLLIYSSIWLLMQKDCQVSLIATKNTQLILGLCLILPVFTLLSNDIMRSLNRASNFVLPLLYVWLSTSILIYRYGQRKVLDLFSNMVMIIYAIPMISFLIFGGDFSGESIYGRNEEMVFVSNHFGWSAALFLIANLHGSKGKIKNSFIKLVWYFFIFLAVYLLIVSGNRTSLLAVGLALLINLIYNKKMSLKKKVLIVFAPIILVTYLTSKGNDAVTFVIDRSVRQKETGIEGRLVRFRAINSKVSENPMVLLTGVGFYNPGAFSTNSMVMPGYHNSYFELLFGLGLPVFTLFMFFMLFEPIRQIINRVSRYDLLFIPLAIIPFFEGNLTSGQFLFFPWFAYIIALNSERKFAYFGKKNWFLFIDLSKFKTEVPKIKNTMPRDY</sequence>
<feature type="transmembrane region" description="Helical" evidence="5">
    <location>
        <begin position="195"/>
        <end position="213"/>
    </location>
</feature>
<feature type="transmembrane region" description="Helical" evidence="5">
    <location>
        <begin position="131"/>
        <end position="151"/>
    </location>
</feature>
<feature type="transmembrane region" description="Helical" evidence="5">
    <location>
        <begin position="73"/>
        <end position="93"/>
    </location>
</feature>
<feature type="transmembrane region" description="Helical" evidence="5">
    <location>
        <begin position="327"/>
        <end position="346"/>
    </location>
</feature>
<comment type="subcellular location">
    <subcellularLocation>
        <location evidence="1">Membrane</location>
        <topology evidence="1">Multi-pass membrane protein</topology>
    </subcellularLocation>
</comment>
<feature type="transmembrane region" description="Helical" evidence="5">
    <location>
        <begin position="358"/>
        <end position="374"/>
    </location>
</feature>
<name>A0ABT7WE01_9FLAO</name>
<feature type="transmembrane region" description="Helical" evidence="5">
    <location>
        <begin position="105"/>
        <end position="124"/>
    </location>
</feature>
<dbReference type="PANTHER" id="PTHR37422:SF17">
    <property type="entry name" value="O-ANTIGEN LIGASE"/>
    <property type="match status" value="1"/>
</dbReference>
<dbReference type="GO" id="GO:0016874">
    <property type="term" value="F:ligase activity"/>
    <property type="evidence" value="ECO:0007669"/>
    <property type="project" value="UniProtKB-KW"/>
</dbReference>
<dbReference type="InterPro" id="IPR051533">
    <property type="entry name" value="WaaL-like"/>
</dbReference>
<dbReference type="Proteomes" id="UP001174839">
    <property type="component" value="Unassembled WGS sequence"/>
</dbReference>
<keyword evidence="7" id="KW-0436">Ligase</keyword>